<organism evidence="1 2">
    <name type="scientific">Acorus calamus</name>
    <name type="common">Sweet flag</name>
    <dbReference type="NCBI Taxonomy" id="4465"/>
    <lineage>
        <taxon>Eukaryota</taxon>
        <taxon>Viridiplantae</taxon>
        <taxon>Streptophyta</taxon>
        <taxon>Embryophyta</taxon>
        <taxon>Tracheophyta</taxon>
        <taxon>Spermatophyta</taxon>
        <taxon>Magnoliopsida</taxon>
        <taxon>Liliopsida</taxon>
        <taxon>Acoraceae</taxon>
        <taxon>Acorus</taxon>
    </lineage>
</organism>
<dbReference type="AlphaFoldDB" id="A0AAV9CNS6"/>
<proteinExistence type="predicted"/>
<keyword evidence="2" id="KW-1185">Reference proteome</keyword>
<comment type="caution">
    <text evidence="1">The sequence shown here is derived from an EMBL/GenBank/DDBJ whole genome shotgun (WGS) entry which is preliminary data.</text>
</comment>
<accession>A0AAV9CNS6</accession>
<gene>
    <name evidence="1" type="ORF">QJS10_CPB18g00888</name>
</gene>
<sequence length="139" mass="15622">MGPPTVPTSNGKGYSGTFRIAEKFTCLKSLRVESSDLQNIIRLLDGSMVDNLGVESSVFGKPSIENMVSFDSVASSFQEVNAMEFGPWIWLEMEHYFRYLGPSAGVCELKKLKRLTIHLMSKCILKSPIMPYNIHERDV</sequence>
<evidence type="ECO:0000313" key="2">
    <source>
        <dbReference type="Proteomes" id="UP001180020"/>
    </source>
</evidence>
<name>A0AAV9CNS6_ACOCL</name>
<dbReference type="Proteomes" id="UP001180020">
    <property type="component" value="Unassembled WGS sequence"/>
</dbReference>
<reference evidence="1" key="2">
    <citation type="submission" date="2023-06" db="EMBL/GenBank/DDBJ databases">
        <authorList>
            <person name="Ma L."/>
            <person name="Liu K.-W."/>
            <person name="Li Z."/>
            <person name="Hsiao Y.-Y."/>
            <person name="Qi Y."/>
            <person name="Fu T."/>
            <person name="Tang G."/>
            <person name="Zhang D."/>
            <person name="Sun W.-H."/>
            <person name="Liu D.-K."/>
            <person name="Li Y."/>
            <person name="Chen G.-Z."/>
            <person name="Liu X.-D."/>
            <person name="Liao X.-Y."/>
            <person name="Jiang Y.-T."/>
            <person name="Yu X."/>
            <person name="Hao Y."/>
            <person name="Huang J."/>
            <person name="Zhao X.-W."/>
            <person name="Ke S."/>
            <person name="Chen Y.-Y."/>
            <person name="Wu W.-L."/>
            <person name="Hsu J.-L."/>
            <person name="Lin Y.-F."/>
            <person name="Huang M.-D."/>
            <person name="Li C.-Y."/>
            <person name="Huang L."/>
            <person name="Wang Z.-W."/>
            <person name="Zhao X."/>
            <person name="Zhong W.-Y."/>
            <person name="Peng D.-H."/>
            <person name="Ahmad S."/>
            <person name="Lan S."/>
            <person name="Zhang J.-S."/>
            <person name="Tsai W.-C."/>
            <person name="Van De Peer Y."/>
            <person name="Liu Z.-J."/>
        </authorList>
    </citation>
    <scope>NUCLEOTIDE SEQUENCE</scope>
    <source>
        <strain evidence="1">CP</strain>
        <tissue evidence="1">Leaves</tissue>
    </source>
</reference>
<dbReference type="EMBL" id="JAUJYO010000018">
    <property type="protein sequence ID" value="KAK1290758.1"/>
    <property type="molecule type" value="Genomic_DNA"/>
</dbReference>
<protein>
    <submittedName>
        <fullName evidence="1">Uncharacterized protein</fullName>
    </submittedName>
</protein>
<reference evidence="1" key="1">
    <citation type="journal article" date="2023" name="Nat. Commun.">
        <title>Diploid and tetraploid genomes of Acorus and the evolution of monocots.</title>
        <authorList>
            <person name="Ma L."/>
            <person name="Liu K.W."/>
            <person name="Li Z."/>
            <person name="Hsiao Y.Y."/>
            <person name="Qi Y."/>
            <person name="Fu T."/>
            <person name="Tang G.D."/>
            <person name="Zhang D."/>
            <person name="Sun W.H."/>
            <person name="Liu D.K."/>
            <person name="Li Y."/>
            <person name="Chen G.Z."/>
            <person name="Liu X.D."/>
            <person name="Liao X.Y."/>
            <person name="Jiang Y.T."/>
            <person name="Yu X."/>
            <person name="Hao Y."/>
            <person name="Huang J."/>
            <person name="Zhao X.W."/>
            <person name="Ke S."/>
            <person name="Chen Y.Y."/>
            <person name="Wu W.L."/>
            <person name="Hsu J.L."/>
            <person name="Lin Y.F."/>
            <person name="Huang M.D."/>
            <person name="Li C.Y."/>
            <person name="Huang L."/>
            <person name="Wang Z.W."/>
            <person name="Zhao X."/>
            <person name="Zhong W.Y."/>
            <person name="Peng D.H."/>
            <person name="Ahmad S."/>
            <person name="Lan S."/>
            <person name="Zhang J.S."/>
            <person name="Tsai W.C."/>
            <person name="Van de Peer Y."/>
            <person name="Liu Z.J."/>
        </authorList>
    </citation>
    <scope>NUCLEOTIDE SEQUENCE</scope>
    <source>
        <strain evidence="1">CP</strain>
    </source>
</reference>
<evidence type="ECO:0000313" key="1">
    <source>
        <dbReference type="EMBL" id="KAK1290758.1"/>
    </source>
</evidence>